<dbReference type="FunCoup" id="H0UXB8">
    <property type="interactions" value="130"/>
</dbReference>
<evidence type="ECO:0000256" key="6">
    <source>
        <dbReference type="ARBA" id="ARBA00022989"/>
    </source>
</evidence>
<name>H0UXB8_CAVPO</name>
<evidence type="ECO:0000313" key="15">
    <source>
        <dbReference type="Ensembl" id="ENSCPOP00000001730.3"/>
    </source>
</evidence>
<dbReference type="Ensembl" id="ENSCPOT00000001936.3">
    <property type="protein sequence ID" value="ENSCPOP00000001730.3"/>
    <property type="gene ID" value="ENSCPOG00000039180.1"/>
</dbReference>
<reference evidence="15" key="3">
    <citation type="submission" date="2025-09" db="UniProtKB">
        <authorList>
            <consortium name="Ensembl"/>
        </authorList>
    </citation>
    <scope>IDENTIFICATION</scope>
    <source>
        <strain evidence="15">2N</strain>
    </source>
</reference>
<keyword evidence="4 13" id="KW-0716">Sensory transduction</keyword>
<keyword evidence="11 13" id="KW-0807">Transducer</keyword>
<dbReference type="eggNOG" id="ENOG502S2SI">
    <property type="taxonomic scope" value="Eukaryota"/>
</dbReference>
<dbReference type="AlphaFoldDB" id="H0UXB8"/>
<dbReference type="VEuPathDB" id="HostDB:ENSCPOG00000039180"/>
<keyword evidence="7 13" id="KW-0297">G-protein coupled receptor</keyword>
<evidence type="ECO:0000256" key="12">
    <source>
        <dbReference type="RuleBase" id="RU004423"/>
    </source>
</evidence>
<keyword evidence="10" id="KW-0325">Glycoprotein</keyword>
<feature type="transmembrane region" description="Helical" evidence="14">
    <location>
        <begin position="83"/>
        <end position="105"/>
    </location>
</feature>
<dbReference type="STRING" id="10141.ENSCPOP00000001730"/>
<organism evidence="15 16">
    <name type="scientific">Cavia porcellus</name>
    <name type="common">Guinea pig</name>
    <dbReference type="NCBI Taxonomy" id="10141"/>
    <lineage>
        <taxon>Eukaryota</taxon>
        <taxon>Metazoa</taxon>
        <taxon>Chordata</taxon>
        <taxon>Craniata</taxon>
        <taxon>Vertebrata</taxon>
        <taxon>Euteleostomi</taxon>
        <taxon>Mammalia</taxon>
        <taxon>Eutheria</taxon>
        <taxon>Euarchontoglires</taxon>
        <taxon>Glires</taxon>
        <taxon>Rodentia</taxon>
        <taxon>Hystricomorpha</taxon>
        <taxon>Caviidae</taxon>
        <taxon>Cavia</taxon>
    </lineage>
</organism>
<keyword evidence="16" id="KW-1185">Reference proteome</keyword>
<reference evidence="15" key="2">
    <citation type="submission" date="2025-08" db="UniProtKB">
        <authorList>
            <consortium name="Ensembl"/>
        </authorList>
    </citation>
    <scope>IDENTIFICATION</scope>
    <source>
        <strain evidence="15">2N</strain>
    </source>
</reference>
<dbReference type="EMBL" id="AAKN02042702">
    <property type="status" value="NOT_ANNOTATED_CDS"/>
    <property type="molecule type" value="Genomic_DNA"/>
</dbReference>
<comment type="subcellular location">
    <subcellularLocation>
        <location evidence="1 13">Membrane</location>
        <topology evidence="1 13">Multi-pass membrane protein</topology>
    </subcellularLocation>
</comment>
<dbReference type="InterPro" id="IPR007960">
    <property type="entry name" value="TAS2R"/>
</dbReference>
<feature type="transmembrane region" description="Helical" evidence="14">
    <location>
        <begin position="256"/>
        <end position="279"/>
    </location>
</feature>
<dbReference type="GO" id="GO:0004930">
    <property type="term" value="F:G protein-coupled receptor activity"/>
    <property type="evidence" value="ECO:0007669"/>
    <property type="project" value="UniProtKB-KW"/>
</dbReference>
<dbReference type="PANTHER" id="PTHR11394">
    <property type="entry name" value="TASTE RECEPTOR TYPE 2"/>
    <property type="match status" value="1"/>
</dbReference>
<reference evidence="16" key="1">
    <citation type="journal article" date="2011" name="Nature">
        <title>A high-resolution map of human evolutionary constraint using 29 mammals.</title>
        <authorList>
            <person name="Lindblad-Toh K."/>
            <person name="Garber M."/>
            <person name="Zuk O."/>
            <person name="Lin M.F."/>
            <person name="Parker B.J."/>
            <person name="Washietl S."/>
            <person name="Kheradpour P."/>
            <person name="Ernst J."/>
            <person name="Jordan G."/>
            <person name="Mauceli E."/>
            <person name="Ward L.D."/>
            <person name="Lowe C.B."/>
            <person name="Holloway A.K."/>
            <person name="Clamp M."/>
            <person name="Gnerre S."/>
            <person name="Alfoldi J."/>
            <person name="Beal K."/>
            <person name="Chang J."/>
            <person name="Clawson H."/>
            <person name="Cuff J."/>
            <person name="Di Palma F."/>
            <person name="Fitzgerald S."/>
            <person name="Flicek P."/>
            <person name="Guttman M."/>
            <person name="Hubisz M.J."/>
            <person name="Jaffe D.B."/>
            <person name="Jungreis I."/>
            <person name="Kent W.J."/>
            <person name="Kostka D."/>
            <person name="Lara M."/>
            <person name="Martins A.L."/>
            <person name="Massingham T."/>
            <person name="Moltke I."/>
            <person name="Raney B.J."/>
            <person name="Rasmussen M.D."/>
            <person name="Robinson J."/>
            <person name="Stark A."/>
            <person name="Vilella A.J."/>
            <person name="Wen J."/>
            <person name="Xie X."/>
            <person name="Zody M.C."/>
            <person name="Baldwin J."/>
            <person name="Bloom T."/>
            <person name="Chin C.W."/>
            <person name="Heiman D."/>
            <person name="Nicol R."/>
            <person name="Nusbaum C."/>
            <person name="Young S."/>
            <person name="Wilkinson J."/>
            <person name="Worley K.C."/>
            <person name="Kovar C.L."/>
            <person name="Muzny D.M."/>
            <person name="Gibbs R.A."/>
            <person name="Cree A."/>
            <person name="Dihn H.H."/>
            <person name="Fowler G."/>
            <person name="Jhangiani S."/>
            <person name="Joshi V."/>
            <person name="Lee S."/>
            <person name="Lewis L.R."/>
            <person name="Nazareth L.V."/>
            <person name="Okwuonu G."/>
            <person name="Santibanez J."/>
            <person name="Warren W.C."/>
            <person name="Mardis E.R."/>
            <person name="Weinstock G.M."/>
            <person name="Wilson R.K."/>
            <person name="Delehaunty K."/>
            <person name="Dooling D."/>
            <person name="Fronik C."/>
            <person name="Fulton L."/>
            <person name="Fulton B."/>
            <person name="Graves T."/>
            <person name="Minx P."/>
            <person name="Sodergren E."/>
            <person name="Birney E."/>
            <person name="Margulies E.H."/>
            <person name="Herrero J."/>
            <person name="Green E.D."/>
            <person name="Haussler D."/>
            <person name="Siepel A."/>
            <person name="Goldman N."/>
            <person name="Pollard K.S."/>
            <person name="Pedersen J.S."/>
            <person name="Lander E.S."/>
            <person name="Kellis M."/>
        </authorList>
    </citation>
    <scope>NUCLEOTIDE SEQUENCE [LARGE SCALE GENOMIC DNA]</scope>
    <source>
        <strain evidence="16">2N</strain>
    </source>
</reference>
<dbReference type="Proteomes" id="UP000005447">
    <property type="component" value="Unassembled WGS sequence"/>
</dbReference>
<evidence type="ECO:0000256" key="9">
    <source>
        <dbReference type="ARBA" id="ARBA00023170"/>
    </source>
</evidence>
<dbReference type="InParanoid" id="H0UXB8"/>
<evidence type="ECO:0000256" key="10">
    <source>
        <dbReference type="ARBA" id="ARBA00023180"/>
    </source>
</evidence>
<keyword evidence="5 13" id="KW-0812">Transmembrane</keyword>
<comment type="similarity">
    <text evidence="2 12">Belongs to the G-protein coupled receptor T2R family.</text>
</comment>
<dbReference type="GO" id="GO:0033038">
    <property type="term" value="F:bitter taste receptor activity"/>
    <property type="evidence" value="ECO:0007669"/>
    <property type="project" value="InterPro"/>
</dbReference>
<dbReference type="FunFam" id="1.20.1070.10:FF:000055">
    <property type="entry name" value="Taste receptor type 2"/>
    <property type="match status" value="1"/>
</dbReference>
<evidence type="ECO:0000256" key="7">
    <source>
        <dbReference type="ARBA" id="ARBA00023040"/>
    </source>
</evidence>
<evidence type="ECO:0000256" key="3">
    <source>
        <dbReference type="ARBA" id="ARBA00022480"/>
    </source>
</evidence>
<evidence type="ECO:0000256" key="1">
    <source>
        <dbReference type="ARBA" id="ARBA00004141"/>
    </source>
</evidence>
<dbReference type="GO" id="GO:0016020">
    <property type="term" value="C:membrane"/>
    <property type="evidence" value="ECO:0007669"/>
    <property type="project" value="UniProtKB-SubCell"/>
</dbReference>
<feature type="transmembrane region" description="Helical" evidence="14">
    <location>
        <begin position="222"/>
        <end position="250"/>
    </location>
</feature>
<keyword evidence="8 13" id="KW-0472">Membrane</keyword>
<evidence type="ECO:0000256" key="14">
    <source>
        <dbReference type="SAM" id="Phobius"/>
    </source>
</evidence>
<feature type="transmembrane region" description="Helical" evidence="14">
    <location>
        <begin position="126"/>
        <end position="144"/>
    </location>
</feature>
<keyword evidence="6 14" id="KW-1133">Transmembrane helix</keyword>
<sequence>MLTYQFVTHFLVVVTQFFPGVLANGFIVVVNMVDFFKQRQMAPLDLLLSCLATSRIILQVLIFLAHLSLVYFLKPSVLAKTSIIFMFVNVWGLWLATWLGVFYCAKIATIPHPLFFWLKRRISKSVPWLILGCLLYASICAGMNEKQRWSITQNILANFLSRNATETKRLDIVSFSVLIFHVIVPLIIFLIAVLILIFSLWRHTQHRRTMATGGSGPHRGASFRALLSILSFLFLYVSHYMMVIVLFFQMVQFDSFLFEFCTFIAGTYPSIHSVILILGHPKLKQKAKKFLLCTHCGHLSILSHGYSFSIVTKDDADL</sequence>
<dbReference type="OMA" id="EAHIHAM"/>
<accession>H0UXB8</accession>
<dbReference type="SUPFAM" id="SSF81321">
    <property type="entry name" value="Family A G protein-coupled receptor-like"/>
    <property type="match status" value="1"/>
</dbReference>
<protein>
    <recommendedName>
        <fullName evidence="13">Taste receptor type 2</fullName>
    </recommendedName>
</protein>
<evidence type="ECO:0000256" key="2">
    <source>
        <dbReference type="ARBA" id="ARBA00007376"/>
    </source>
</evidence>
<dbReference type="PANTHER" id="PTHR11394:SF149">
    <property type="entry name" value="TASTE RECEPTOR TYPE 2 MEMBER 1"/>
    <property type="match status" value="1"/>
</dbReference>
<dbReference type="CDD" id="cd15016">
    <property type="entry name" value="7tm_TAS2R1"/>
    <property type="match status" value="1"/>
</dbReference>
<feature type="transmembrane region" description="Helical" evidence="14">
    <location>
        <begin position="6"/>
        <end position="34"/>
    </location>
</feature>
<dbReference type="HOGENOM" id="CLU_072337_3_0_1"/>
<dbReference type="Gene3D" id="1.20.1070.10">
    <property type="entry name" value="Rhodopsin 7-helix transmembrane proteins"/>
    <property type="match status" value="1"/>
</dbReference>
<evidence type="ECO:0000256" key="13">
    <source>
        <dbReference type="RuleBase" id="RU004424"/>
    </source>
</evidence>
<keyword evidence="3 13" id="KW-0919">Taste</keyword>
<feature type="transmembrane region" description="Helical" evidence="14">
    <location>
        <begin position="46"/>
        <end position="71"/>
    </location>
</feature>
<feature type="transmembrane region" description="Helical" evidence="14">
    <location>
        <begin position="178"/>
        <end position="201"/>
    </location>
</feature>
<evidence type="ECO:0000256" key="8">
    <source>
        <dbReference type="ARBA" id="ARBA00023136"/>
    </source>
</evidence>
<proteinExistence type="inferred from homology"/>
<dbReference type="Pfam" id="PF05296">
    <property type="entry name" value="TAS2R"/>
    <property type="match status" value="1"/>
</dbReference>
<evidence type="ECO:0000256" key="4">
    <source>
        <dbReference type="ARBA" id="ARBA00022606"/>
    </source>
</evidence>
<evidence type="ECO:0000256" key="11">
    <source>
        <dbReference type="ARBA" id="ARBA00023224"/>
    </source>
</evidence>
<dbReference type="GeneTree" id="ENSGT01150000286961"/>
<evidence type="ECO:0000313" key="16">
    <source>
        <dbReference type="Proteomes" id="UP000005447"/>
    </source>
</evidence>
<keyword evidence="9 13" id="KW-0675">Receptor</keyword>
<evidence type="ECO:0000256" key="5">
    <source>
        <dbReference type="ARBA" id="ARBA00022692"/>
    </source>
</evidence>